<name>A0ABS0T5Q9_9STAP</name>
<dbReference type="InterPro" id="IPR025711">
    <property type="entry name" value="PepSY"/>
</dbReference>
<keyword evidence="16" id="KW-1185">Reference proteome</keyword>
<feature type="domain" description="FTP" evidence="14">
    <location>
        <begin position="61"/>
        <end position="110"/>
    </location>
</feature>
<dbReference type="InterPro" id="IPR001570">
    <property type="entry name" value="Peptidase_M4_C_domain"/>
</dbReference>
<comment type="similarity">
    <text evidence="2 10">Belongs to the peptidase M4 family.</text>
</comment>
<keyword evidence="10" id="KW-0964">Secreted</keyword>
<dbReference type="Pfam" id="PF07504">
    <property type="entry name" value="FTP"/>
    <property type="match status" value="1"/>
</dbReference>
<proteinExistence type="inferred from homology"/>
<evidence type="ECO:0000313" key="15">
    <source>
        <dbReference type="EMBL" id="MBI5974079.1"/>
    </source>
</evidence>
<keyword evidence="9" id="KW-0865">Zymogen</keyword>
<evidence type="ECO:0000259" key="12">
    <source>
        <dbReference type="Pfam" id="PF02868"/>
    </source>
</evidence>
<evidence type="ECO:0000256" key="3">
    <source>
        <dbReference type="ARBA" id="ARBA00022670"/>
    </source>
</evidence>
<dbReference type="CDD" id="cd09597">
    <property type="entry name" value="M4_TLP"/>
    <property type="match status" value="1"/>
</dbReference>
<dbReference type="PANTHER" id="PTHR33794:SF1">
    <property type="entry name" value="BACILLOLYSIN"/>
    <property type="match status" value="1"/>
</dbReference>
<feature type="domain" description="PepSY" evidence="13">
    <location>
        <begin position="123"/>
        <end position="195"/>
    </location>
</feature>
<dbReference type="InterPro" id="IPR050728">
    <property type="entry name" value="Zinc_Metalloprotease_M4"/>
</dbReference>
<accession>A0ABS0T5Q9</accession>
<sequence length="501" mass="55642">MYKKLIASTVLTGVLTLMSQHSASAATIRPVEDTPVHTNKDVVSMVQHTIQSRNHLKQPIQFSIVKSETDALNYTHYTLHPKHQKHLATDYEIKVHVNPEGHIILMNGDLKISPIQPNNLVKLTQSQALSSAFQNIQLNPNQASNGSDKVVQSNHLIINAKQNKYAYDITLITLKPNPSHWNIQVDAETGTIIEKQNLIEYADQAGTGVGVHNDEKPIRINQSSDGYRLEDVSRPTTLSAYRYDASTGIASLIKDSDTRFDNVTQRAGVDANYYTGQIYDYFKNTFNRNSYDNLGSPITSITNVNQFNGVNTTNNAAWIGDKMIYGDGDNRTYLSFAGAKDIIAHELTHGITQETAQLAYTGQTGALNESFSDVFAYFIDFEDTFIGEDIYKYPASKKALRSLENPTLFNQPAHMNQYLNTTQDSGGVHTNSGIPNKAAYLTTQKLGKAKAEQIYYRALTNYLTSNAQFSDAKRALEQAAYDLYGNSAKQTVTNSWNAVGV</sequence>
<keyword evidence="8 10" id="KW-0482">Metalloprotease</keyword>
<keyword evidence="5 10" id="KW-0732">Signal</keyword>
<dbReference type="InterPro" id="IPR011096">
    <property type="entry name" value="FTP_domain"/>
</dbReference>
<dbReference type="InterPro" id="IPR023612">
    <property type="entry name" value="Peptidase_M4"/>
</dbReference>
<feature type="chain" id="PRO_5044954457" description="Neutral metalloproteinase" evidence="10">
    <location>
        <begin position="26"/>
        <end position="501"/>
    </location>
</feature>
<dbReference type="SUPFAM" id="SSF55486">
    <property type="entry name" value="Metalloproteases ('zincins'), catalytic domain"/>
    <property type="match status" value="1"/>
</dbReference>
<evidence type="ECO:0000259" key="14">
    <source>
        <dbReference type="Pfam" id="PF07504"/>
    </source>
</evidence>
<evidence type="ECO:0000256" key="4">
    <source>
        <dbReference type="ARBA" id="ARBA00022723"/>
    </source>
</evidence>
<feature type="domain" description="Peptidase M4" evidence="11">
    <location>
        <begin position="206"/>
        <end position="353"/>
    </location>
</feature>
<gene>
    <name evidence="15" type="ORF">HHH54_00535</name>
</gene>
<evidence type="ECO:0000256" key="10">
    <source>
        <dbReference type="RuleBase" id="RU366073"/>
    </source>
</evidence>
<dbReference type="Proteomes" id="UP000751852">
    <property type="component" value="Unassembled WGS sequence"/>
</dbReference>
<dbReference type="Pfam" id="PF03413">
    <property type="entry name" value="PepSY"/>
    <property type="match status" value="1"/>
</dbReference>
<comment type="function">
    <text evidence="10">Extracellular zinc metalloprotease.</text>
</comment>
<organism evidence="15 16">
    <name type="scientific">Staphylococcus canis</name>
    <dbReference type="NCBI Taxonomy" id="2724942"/>
    <lineage>
        <taxon>Bacteria</taxon>
        <taxon>Bacillati</taxon>
        <taxon>Bacillota</taxon>
        <taxon>Bacilli</taxon>
        <taxon>Bacillales</taxon>
        <taxon>Staphylococcaceae</taxon>
        <taxon>Staphylococcus</taxon>
    </lineage>
</organism>
<evidence type="ECO:0000256" key="7">
    <source>
        <dbReference type="ARBA" id="ARBA00022833"/>
    </source>
</evidence>
<comment type="caution">
    <text evidence="15">The sequence shown here is derived from an EMBL/GenBank/DDBJ whole genome shotgun (WGS) entry which is preliminary data.</text>
</comment>
<dbReference type="Pfam" id="PF01447">
    <property type="entry name" value="Peptidase_M4"/>
    <property type="match status" value="1"/>
</dbReference>
<dbReference type="EC" id="3.4.24.-" evidence="10"/>
<dbReference type="EMBL" id="JABANU010000001">
    <property type="protein sequence ID" value="MBI5974079.1"/>
    <property type="molecule type" value="Genomic_DNA"/>
</dbReference>
<dbReference type="Pfam" id="PF02868">
    <property type="entry name" value="Peptidase_M4_C"/>
    <property type="match status" value="1"/>
</dbReference>
<evidence type="ECO:0000256" key="5">
    <source>
        <dbReference type="ARBA" id="ARBA00022729"/>
    </source>
</evidence>
<protein>
    <recommendedName>
        <fullName evidence="10">Neutral metalloproteinase</fullName>
        <ecNumber evidence="10">3.4.24.-</ecNumber>
    </recommendedName>
</protein>
<dbReference type="Gene3D" id="3.10.170.10">
    <property type="match status" value="1"/>
</dbReference>
<keyword evidence="4" id="KW-0479">Metal-binding</keyword>
<evidence type="ECO:0000313" key="16">
    <source>
        <dbReference type="Proteomes" id="UP000751852"/>
    </source>
</evidence>
<feature type="signal peptide" evidence="10">
    <location>
        <begin position="1"/>
        <end position="25"/>
    </location>
</feature>
<dbReference type="RefSeq" id="WP_198616870.1">
    <property type="nucleotide sequence ID" value="NZ_JABANU010000001.1"/>
</dbReference>
<evidence type="ECO:0000256" key="2">
    <source>
        <dbReference type="ARBA" id="ARBA00009388"/>
    </source>
</evidence>
<comment type="subcellular location">
    <subcellularLocation>
        <location evidence="10">Secreted</location>
    </subcellularLocation>
</comment>
<evidence type="ECO:0000259" key="11">
    <source>
        <dbReference type="Pfam" id="PF01447"/>
    </source>
</evidence>
<keyword evidence="6 10" id="KW-0378">Hydrolase</keyword>
<dbReference type="InterPro" id="IPR013856">
    <property type="entry name" value="Peptidase_M4_domain"/>
</dbReference>
<dbReference type="InterPro" id="IPR027268">
    <property type="entry name" value="Peptidase_M4/M1_CTD_sf"/>
</dbReference>
<reference evidence="15 16" key="1">
    <citation type="submission" date="2020-04" db="EMBL/GenBank/DDBJ databases">
        <title>Staphylococcus species from domestic dog.</title>
        <authorList>
            <person name="Paterson G.K."/>
        </authorList>
    </citation>
    <scope>NUCLEOTIDE SEQUENCE [LARGE SCALE GENOMIC DNA]</scope>
    <source>
        <strain evidence="15 16">H16/1A</strain>
    </source>
</reference>
<keyword evidence="7 10" id="KW-0862">Zinc</keyword>
<keyword evidence="3 10" id="KW-0645">Protease</keyword>
<evidence type="ECO:0000256" key="9">
    <source>
        <dbReference type="ARBA" id="ARBA00023145"/>
    </source>
</evidence>
<dbReference type="PANTHER" id="PTHR33794">
    <property type="entry name" value="BACILLOLYSIN"/>
    <property type="match status" value="1"/>
</dbReference>
<dbReference type="Gene3D" id="1.10.390.10">
    <property type="entry name" value="Neutral Protease Domain 2"/>
    <property type="match status" value="1"/>
</dbReference>
<evidence type="ECO:0000256" key="8">
    <source>
        <dbReference type="ARBA" id="ARBA00023049"/>
    </source>
</evidence>
<evidence type="ECO:0000256" key="6">
    <source>
        <dbReference type="ARBA" id="ARBA00022801"/>
    </source>
</evidence>
<evidence type="ECO:0000256" key="1">
    <source>
        <dbReference type="ARBA" id="ARBA00001947"/>
    </source>
</evidence>
<feature type="domain" description="Peptidase M4 C-terminal" evidence="12">
    <location>
        <begin position="356"/>
        <end position="501"/>
    </location>
</feature>
<evidence type="ECO:0000259" key="13">
    <source>
        <dbReference type="Pfam" id="PF03413"/>
    </source>
</evidence>
<dbReference type="PRINTS" id="PR00730">
    <property type="entry name" value="THERMOLYSIN"/>
</dbReference>
<comment type="cofactor">
    <cofactor evidence="1 10">
        <name>Zn(2+)</name>
        <dbReference type="ChEBI" id="CHEBI:29105"/>
    </cofactor>
</comment>